<evidence type="ECO:0000313" key="1">
    <source>
        <dbReference type="EMBL" id="KAF4100024.1"/>
    </source>
</evidence>
<dbReference type="EMBL" id="JAAMOB010000019">
    <property type="protein sequence ID" value="KAF4100024.1"/>
    <property type="molecule type" value="Genomic_DNA"/>
</dbReference>
<organism evidence="1 2">
    <name type="scientific">Onychostoma macrolepis</name>
    <dbReference type="NCBI Taxonomy" id="369639"/>
    <lineage>
        <taxon>Eukaryota</taxon>
        <taxon>Metazoa</taxon>
        <taxon>Chordata</taxon>
        <taxon>Craniata</taxon>
        <taxon>Vertebrata</taxon>
        <taxon>Euteleostomi</taxon>
        <taxon>Actinopterygii</taxon>
        <taxon>Neopterygii</taxon>
        <taxon>Teleostei</taxon>
        <taxon>Ostariophysi</taxon>
        <taxon>Cypriniformes</taxon>
        <taxon>Cyprinidae</taxon>
        <taxon>Acrossocheilinae</taxon>
        <taxon>Onychostoma</taxon>
    </lineage>
</organism>
<evidence type="ECO:0000313" key="2">
    <source>
        <dbReference type="Proteomes" id="UP000579812"/>
    </source>
</evidence>
<accession>A0A7J6BYY5</accession>
<keyword evidence="2" id="KW-1185">Reference proteome</keyword>
<name>A0A7J6BYY5_9TELE</name>
<proteinExistence type="predicted"/>
<dbReference type="Proteomes" id="UP000579812">
    <property type="component" value="Unassembled WGS sequence"/>
</dbReference>
<dbReference type="AlphaFoldDB" id="A0A7J6BYY5"/>
<gene>
    <name evidence="1" type="ORF">G5714_018220</name>
</gene>
<protein>
    <submittedName>
        <fullName evidence="1">Uncharacterized protein</fullName>
    </submittedName>
</protein>
<comment type="caution">
    <text evidence="1">The sequence shown here is derived from an EMBL/GenBank/DDBJ whole genome shotgun (WGS) entry which is preliminary data.</text>
</comment>
<sequence length="199" mass="22085">MTHLSSLSDSLQRSTITIAEAYSCLCSTQAVLLKYKTREGSMMKATSSSMFKGISLIEGEGENRLISSLEMVIDRLLESIEDVSTDFGDAEIECLVDHFSPVLSSPEVIPDQWTMLKAKLYLEPQQLKTWVSDIVALWQNLSEFDKQQSSSTASPAQRPDHCRLMDAILLRLCKIHRGPGQITDLNDTGSSPSSDKVIQ</sequence>
<reference evidence="1 2" key="1">
    <citation type="submission" date="2020-04" db="EMBL/GenBank/DDBJ databases">
        <title>Chromosome-level genome assembly of a cyprinid fish Onychostoma macrolepis by integration of Nanopore Sequencing, Bionano and Hi-C technology.</title>
        <authorList>
            <person name="Wang D."/>
        </authorList>
    </citation>
    <scope>NUCLEOTIDE SEQUENCE [LARGE SCALE GENOMIC DNA]</scope>
    <source>
        <strain evidence="1">SWU-2019</strain>
        <tissue evidence="1">Muscle</tissue>
    </source>
</reference>